<comment type="caution">
    <text evidence="1">The sequence shown here is derived from an EMBL/GenBank/DDBJ whole genome shotgun (WGS) entry which is preliminary data.</text>
</comment>
<accession>A0A9P6LL13</accession>
<evidence type="ECO:0000313" key="1">
    <source>
        <dbReference type="EMBL" id="KAF9879959.1"/>
    </source>
</evidence>
<dbReference type="GeneID" id="62158563"/>
<dbReference type="Proteomes" id="UP000781932">
    <property type="component" value="Unassembled WGS sequence"/>
</dbReference>
<reference evidence="1" key="1">
    <citation type="submission" date="2020-03" db="EMBL/GenBank/DDBJ databases">
        <authorList>
            <person name="He L."/>
        </authorList>
    </citation>
    <scope>NUCLEOTIDE SEQUENCE</scope>
    <source>
        <strain evidence="1">CkLH20</strain>
    </source>
</reference>
<dbReference type="AlphaFoldDB" id="A0A9P6LL13"/>
<name>A0A9P6LL13_9PEZI</name>
<reference evidence="1" key="2">
    <citation type="submission" date="2020-11" db="EMBL/GenBank/DDBJ databases">
        <title>Whole genome sequencing of Colletotrichum sp.</title>
        <authorList>
            <person name="Li H."/>
        </authorList>
    </citation>
    <scope>NUCLEOTIDE SEQUENCE</scope>
    <source>
        <strain evidence="1">CkLH20</strain>
    </source>
</reference>
<dbReference type="RefSeq" id="XP_038749420.1">
    <property type="nucleotide sequence ID" value="XM_038885489.1"/>
</dbReference>
<sequence length="148" mass="16915">MSRSSTQIAMIQQDAMMKVLTAVPQDIRTDRNRKFTNPSIKRMMIYLIFPRLNASYSSKIPKRDLHDAPVRSSYDSDSVADLAAHRILISSAVSHGSSSRRNVESKSIWPRQRGAIIKEKGDILSRIEIAKPKHMDYDEEKICQINTR</sequence>
<organism evidence="1 2">
    <name type="scientific">Colletotrichum karsti</name>
    <dbReference type="NCBI Taxonomy" id="1095194"/>
    <lineage>
        <taxon>Eukaryota</taxon>
        <taxon>Fungi</taxon>
        <taxon>Dikarya</taxon>
        <taxon>Ascomycota</taxon>
        <taxon>Pezizomycotina</taxon>
        <taxon>Sordariomycetes</taxon>
        <taxon>Hypocreomycetidae</taxon>
        <taxon>Glomerellales</taxon>
        <taxon>Glomerellaceae</taxon>
        <taxon>Colletotrichum</taxon>
        <taxon>Colletotrichum boninense species complex</taxon>
    </lineage>
</organism>
<proteinExistence type="predicted"/>
<evidence type="ECO:0000313" key="2">
    <source>
        <dbReference type="Proteomes" id="UP000781932"/>
    </source>
</evidence>
<keyword evidence="2" id="KW-1185">Reference proteome</keyword>
<gene>
    <name evidence="1" type="ORF">CkaCkLH20_02770</name>
</gene>
<protein>
    <submittedName>
        <fullName evidence="1">Uncharacterized protein</fullName>
    </submittedName>
</protein>
<dbReference type="EMBL" id="JAATWM020000006">
    <property type="protein sequence ID" value="KAF9879959.1"/>
    <property type="molecule type" value="Genomic_DNA"/>
</dbReference>